<feature type="signal peptide" evidence="1">
    <location>
        <begin position="1"/>
        <end position="18"/>
    </location>
</feature>
<keyword evidence="3" id="KW-1185">Reference proteome</keyword>
<sequence>MVFSKILTASLFAGLLSALPLDSAPVIERSVNPLASLNGTAGVPHFGNENGNFMPAKKEFSTLATGGVVQGSLAVNSIVNEDGIGAGSDTYRRYTGDGGPEAGWPAMNQWVSFRAMFDNNKVLMFGACGWNSWGADDSGPEVGAIYNAIQQVALETKVDHRFILATIIQESGGCVRVTTTNNGVRNPGLMQCHNGDGTCHSDITGQVQNPCPDGVITQMVREGTAGTRNGDGLAQVINQAVSTGGWGSRAFYIAARLYNSGSVNQGNMNDPVGATPCYVMDIANRLTGWTLAASQCGL</sequence>
<evidence type="ECO:0000313" key="3">
    <source>
        <dbReference type="Proteomes" id="UP000696280"/>
    </source>
</evidence>
<evidence type="ECO:0000256" key="1">
    <source>
        <dbReference type="SAM" id="SignalP"/>
    </source>
</evidence>
<dbReference type="Gene3D" id="1.10.530.10">
    <property type="match status" value="1"/>
</dbReference>
<accession>A0A9N9PU81</accession>
<dbReference type="EMBL" id="CAJVRL010000061">
    <property type="protein sequence ID" value="CAG8955343.1"/>
    <property type="molecule type" value="Genomic_DNA"/>
</dbReference>
<comment type="caution">
    <text evidence="2">The sequence shown here is derived from an EMBL/GenBank/DDBJ whole genome shotgun (WGS) entry which is preliminary data.</text>
</comment>
<organism evidence="2 3">
    <name type="scientific">Hymenoscyphus fraxineus</name>
    <dbReference type="NCBI Taxonomy" id="746836"/>
    <lineage>
        <taxon>Eukaryota</taxon>
        <taxon>Fungi</taxon>
        <taxon>Dikarya</taxon>
        <taxon>Ascomycota</taxon>
        <taxon>Pezizomycotina</taxon>
        <taxon>Leotiomycetes</taxon>
        <taxon>Helotiales</taxon>
        <taxon>Helotiaceae</taxon>
        <taxon>Hymenoscyphus</taxon>
    </lineage>
</organism>
<dbReference type="InterPro" id="IPR023346">
    <property type="entry name" value="Lysozyme-like_dom_sf"/>
</dbReference>
<feature type="chain" id="PRO_5040307875" description="Glycoside hydrolase family 23 protein" evidence="1">
    <location>
        <begin position="19"/>
        <end position="298"/>
    </location>
</feature>
<proteinExistence type="predicted"/>
<dbReference type="AlphaFoldDB" id="A0A9N9PU81"/>
<protein>
    <recommendedName>
        <fullName evidence="4">Glycoside hydrolase family 23 protein</fullName>
    </recommendedName>
</protein>
<dbReference type="OrthoDB" id="1193027at2759"/>
<dbReference type="Proteomes" id="UP000696280">
    <property type="component" value="Unassembled WGS sequence"/>
</dbReference>
<gene>
    <name evidence="2" type="ORF">HYFRA_00011327</name>
</gene>
<keyword evidence="1" id="KW-0732">Signal</keyword>
<evidence type="ECO:0008006" key="4">
    <source>
        <dbReference type="Google" id="ProtNLM"/>
    </source>
</evidence>
<dbReference type="SUPFAM" id="SSF53955">
    <property type="entry name" value="Lysozyme-like"/>
    <property type="match status" value="1"/>
</dbReference>
<evidence type="ECO:0000313" key="2">
    <source>
        <dbReference type="EMBL" id="CAG8955343.1"/>
    </source>
</evidence>
<name>A0A9N9PU81_9HELO</name>
<reference evidence="2" key="1">
    <citation type="submission" date="2021-07" db="EMBL/GenBank/DDBJ databases">
        <authorList>
            <person name="Durling M."/>
        </authorList>
    </citation>
    <scope>NUCLEOTIDE SEQUENCE</scope>
</reference>